<dbReference type="AlphaFoldDB" id="A0A1B0A110"/>
<reference evidence="3" key="1">
    <citation type="submission" date="2014-03" db="EMBL/GenBank/DDBJ databases">
        <authorList>
            <person name="Aksoy S."/>
            <person name="Warren W."/>
            <person name="Wilson R.K."/>
        </authorList>
    </citation>
    <scope>NUCLEOTIDE SEQUENCE [LARGE SCALE GENOMIC DNA]</scope>
    <source>
        <strain evidence="3">IAEA</strain>
    </source>
</reference>
<evidence type="ECO:0000256" key="1">
    <source>
        <dbReference type="SAM" id="Phobius"/>
    </source>
</evidence>
<dbReference type="EnsemblMetazoa" id="GPAI031204-RA">
    <property type="protein sequence ID" value="GPAI031204-PA"/>
    <property type="gene ID" value="GPAI031204"/>
</dbReference>
<feature type="transmembrane region" description="Helical" evidence="1">
    <location>
        <begin position="12"/>
        <end position="32"/>
    </location>
</feature>
<proteinExistence type="predicted"/>
<dbReference type="Proteomes" id="UP000092445">
    <property type="component" value="Unassembled WGS sequence"/>
</dbReference>
<name>A0A1B0A110_GLOPL</name>
<keyword evidence="3" id="KW-1185">Reference proteome</keyword>
<evidence type="ECO:0000313" key="3">
    <source>
        <dbReference type="Proteomes" id="UP000092445"/>
    </source>
</evidence>
<evidence type="ECO:0000313" key="2">
    <source>
        <dbReference type="EnsemblMetazoa" id="GPAI031204-PA"/>
    </source>
</evidence>
<reference evidence="2" key="2">
    <citation type="submission" date="2020-05" db="UniProtKB">
        <authorList>
            <consortium name="EnsemblMetazoa"/>
        </authorList>
    </citation>
    <scope>IDENTIFICATION</scope>
    <source>
        <strain evidence="2">IAEA</strain>
    </source>
</reference>
<keyword evidence="1" id="KW-0472">Membrane</keyword>
<keyword evidence="1" id="KW-1133">Transmembrane helix</keyword>
<organism evidence="2 3">
    <name type="scientific">Glossina pallidipes</name>
    <name type="common">Tsetse fly</name>
    <dbReference type="NCBI Taxonomy" id="7398"/>
    <lineage>
        <taxon>Eukaryota</taxon>
        <taxon>Metazoa</taxon>
        <taxon>Ecdysozoa</taxon>
        <taxon>Arthropoda</taxon>
        <taxon>Hexapoda</taxon>
        <taxon>Insecta</taxon>
        <taxon>Pterygota</taxon>
        <taxon>Neoptera</taxon>
        <taxon>Endopterygota</taxon>
        <taxon>Diptera</taxon>
        <taxon>Brachycera</taxon>
        <taxon>Muscomorpha</taxon>
        <taxon>Hippoboscoidea</taxon>
        <taxon>Glossinidae</taxon>
        <taxon>Glossina</taxon>
    </lineage>
</organism>
<protein>
    <submittedName>
        <fullName evidence="2">Uncharacterized protein</fullName>
    </submittedName>
</protein>
<accession>A0A1B0A110</accession>
<keyword evidence="1" id="KW-0812">Transmembrane</keyword>
<sequence>MDAGDILSCRHIRYCCGWLAAAAAAAAVIVVLRKINLLTSETVKNCHMVDDALNKMYAWSIKSCIHLFDFIMRKHCHAHYFTGCCAIKNSLVKHTLLQEFLSNN</sequence>
<dbReference type="VEuPathDB" id="VectorBase:GPAI031204"/>